<proteinExistence type="predicted"/>
<name>A0A4U6BR08_9BRAD</name>
<keyword evidence="1" id="KW-0732">Signal</keyword>
<comment type="caution">
    <text evidence="2">The sequence shown here is derived from an EMBL/GenBank/DDBJ whole genome shotgun (WGS) entry which is preliminary data.</text>
</comment>
<protein>
    <submittedName>
        <fullName evidence="2">Outer membrane protein assembly factor BamE</fullName>
    </submittedName>
</protein>
<reference evidence="2" key="1">
    <citation type="submission" date="2019-04" db="EMBL/GenBank/DDBJ databases">
        <title>Whole genome sequencing of cave bacteria.</title>
        <authorList>
            <person name="Gan H.M."/>
            <person name="Barton H."/>
            <person name="Savka M.A."/>
        </authorList>
    </citation>
    <scope>NUCLEOTIDE SEQUENCE [LARGE SCALE GENOMIC DNA]</scope>
    <source>
        <strain evidence="2">LC387</strain>
    </source>
</reference>
<dbReference type="PROSITE" id="PS51257">
    <property type="entry name" value="PROKAR_LIPOPROTEIN"/>
    <property type="match status" value="1"/>
</dbReference>
<organism evidence="2 3">
    <name type="scientific">Afipia massiliensis</name>
    <dbReference type="NCBI Taxonomy" id="211460"/>
    <lineage>
        <taxon>Bacteria</taxon>
        <taxon>Pseudomonadati</taxon>
        <taxon>Pseudomonadota</taxon>
        <taxon>Alphaproteobacteria</taxon>
        <taxon>Hyphomicrobiales</taxon>
        <taxon>Nitrobacteraceae</taxon>
        <taxon>Afipia</taxon>
    </lineage>
</organism>
<dbReference type="EMBL" id="LBIA02000001">
    <property type="protein sequence ID" value="TKT72926.1"/>
    <property type="molecule type" value="Genomic_DNA"/>
</dbReference>
<dbReference type="Proteomes" id="UP000034832">
    <property type="component" value="Unassembled WGS sequence"/>
</dbReference>
<feature type="signal peptide" evidence="1">
    <location>
        <begin position="1"/>
        <end position="17"/>
    </location>
</feature>
<accession>A0A4U6BR08</accession>
<dbReference type="AlphaFoldDB" id="A0A4U6BR08"/>
<keyword evidence="3" id="KW-1185">Reference proteome</keyword>
<feature type="chain" id="PRO_5020264351" evidence="1">
    <location>
        <begin position="18"/>
        <end position="153"/>
    </location>
</feature>
<sequence length="153" mass="15762">MSVFRVAFLLAGVTAFAGCAIQRAVVAQGAQDKMVGMSREQILACMGPPGTKGAEGMTEVWSYGSGNDQTTTIGTGFAQTSGSISGDRRGSQFSATGHATTTSLATVNSSRKYCTVNVVMMDGRVSRLNYAGPTGGILTGGEQCAFAVQNCLQ</sequence>
<evidence type="ECO:0000313" key="2">
    <source>
        <dbReference type="EMBL" id="TKT72926.1"/>
    </source>
</evidence>
<evidence type="ECO:0000256" key="1">
    <source>
        <dbReference type="SAM" id="SignalP"/>
    </source>
</evidence>
<evidence type="ECO:0000313" key="3">
    <source>
        <dbReference type="Proteomes" id="UP000034832"/>
    </source>
</evidence>
<dbReference type="OrthoDB" id="8239294at2"/>
<gene>
    <name evidence="2" type="ORF">YH63_016680</name>
</gene>
<dbReference type="RefSeq" id="WP_046826637.1">
    <property type="nucleotide sequence ID" value="NZ_LBIA02000001.1"/>
</dbReference>